<evidence type="ECO:0000259" key="17">
    <source>
        <dbReference type="PROSITE" id="PS50227"/>
    </source>
</evidence>
<dbReference type="InterPro" id="IPR017983">
    <property type="entry name" value="GPCR_2_secretin-like_CS"/>
</dbReference>
<dbReference type="InterPro" id="IPR001879">
    <property type="entry name" value="GPCR_2_extracellular_dom"/>
</dbReference>
<dbReference type="Gene3D" id="1.25.40.610">
    <property type="match status" value="1"/>
</dbReference>
<dbReference type="OMA" id="TEETQVC"/>
<dbReference type="GO" id="GO:0007166">
    <property type="term" value="P:cell surface receptor signaling pathway"/>
    <property type="evidence" value="ECO:0007669"/>
    <property type="project" value="InterPro"/>
</dbReference>
<dbReference type="PROSITE" id="PS50261">
    <property type="entry name" value="G_PROTEIN_RECEP_F2_4"/>
    <property type="match status" value="1"/>
</dbReference>
<dbReference type="PRINTS" id="PR00249">
    <property type="entry name" value="GPCRSECRETIN"/>
</dbReference>
<feature type="transmembrane region" description="Helical" evidence="15">
    <location>
        <begin position="478"/>
        <end position="502"/>
    </location>
</feature>
<feature type="region of interest" description="Disordered" evidence="14">
    <location>
        <begin position="776"/>
        <end position="799"/>
    </location>
</feature>
<keyword evidence="11" id="KW-0675">Receptor</keyword>
<proteinExistence type="predicted"/>
<sequence>LCAVDGKWTKWSNWTPCSVSCANGTQQRSRECEGPIYGGAECRGQWTEKQECYIRVCPVDGQWMSWGQWNECPVTCGRGERRRIRVCHGPFNDGKMCDGLSSETKTCADAKCPAPHEICRQEQLGSVTWQKTAATNVATNRCPTDATGVVIRQCSLNSDGVASWEKLSFIRCVSHDVRNALQLMRDQLAVGQATAEGMAAVLGNLASTSQTRLLYSGDLLACIEVLRNFTHEARRVSRDPTSEDIQNFLEIVSNLLSDENRPKWEDMPTNPPAVLELMQLVEDFVHVVGSGIKLFSDMYIAKDNIVIGVHKLSSAEGGTDLTFPVKGRRNMIKWVKSSEDKVVISNAALSSGRQGEPPLVYVIGVSFYKNLEGIIPKPSNGTIINSRIVSVTIRPAPKNKDLPLLEIEFSHTSNGTGAFCSSWDAASRDATLGKWSPRFCKTLLSDAGKTLCQCGKISTFTVLAQQAQAQKVEPVRTLSVALIVGCSISSLALMLLIFIYTLIWRSIKSDRSVILINFCLSIISSNILILVGQTQTQNKGVCTMIAVFLHFSFLATFCWVLTEAWQSYMAVRGVTMKRIIRKRFLCMGWGLPALVVATSVGFTKASGYGTANYCWLSLEGGLLYSFVGPAAAVVLVNMVLGILVFNKLVSKEGIPDKELKHRAGSSLWSSCVVLPLLALTWMSAVLAITDPRSSLFQILFSVFDSLQGCVIFSVHCILKKEVQSAIKFRITGRLEPSEPCSYFQNGHAQIMTDFEKDVDLACRSVLHQKDIKPSRSSTVASTLSRTSAPDDGGNNEQTEMQPCLGQTRLPGSSANEIPMHPVTQIHMSTMSTLPRFQESSSVVRFQDSAATLPRFQDSAGDLLRAQERALEKDYIVLQSSLNESGSTTSVNSLDVGLRTSPDQALPNCNEGVSFSDDDPQMVYQMEAQVASTIKPITHLWNCPNIPRKYFYMYLLVLSEKSVGLVSNNPYYSTSLLISLEKRRKAKYSELDFQKIMHTRKRHHEMFHEMSQKFPTLDRHWQSP</sequence>
<protein>
    <recommendedName>
        <fullName evidence="20">Adhesion G protein-coupled receptor B3</fullName>
    </recommendedName>
</protein>
<dbReference type="Pfam" id="PF01825">
    <property type="entry name" value="GPS"/>
    <property type="match status" value="1"/>
</dbReference>
<feature type="domain" description="G-protein coupled receptors family 2 profile 1" evidence="17">
    <location>
        <begin position="106"/>
        <end position="176"/>
    </location>
</feature>
<dbReference type="Pfam" id="PF16489">
    <property type="entry name" value="GAIN"/>
    <property type="match status" value="1"/>
</dbReference>
<dbReference type="InterPro" id="IPR008077">
    <property type="entry name" value="GPCR_2_brain_angio_inhib"/>
</dbReference>
<evidence type="ECO:0000256" key="1">
    <source>
        <dbReference type="ARBA" id="ARBA00004651"/>
    </source>
</evidence>
<dbReference type="InterPro" id="IPR000203">
    <property type="entry name" value="GPS"/>
</dbReference>
<evidence type="ECO:0000256" key="12">
    <source>
        <dbReference type="ARBA" id="ARBA00023180"/>
    </source>
</evidence>
<dbReference type="PROSITE" id="PS50227">
    <property type="entry name" value="G_PROTEIN_RECEP_F2_3"/>
    <property type="match status" value="1"/>
</dbReference>
<evidence type="ECO:0000256" key="13">
    <source>
        <dbReference type="ARBA" id="ARBA00023224"/>
    </source>
</evidence>
<dbReference type="InterPro" id="IPR036445">
    <property type="entry name" value="GPCR_2_extracell_dom_sf"/>
</dbReference>
<dbReference type="PROSITE" id="PS50221">
    <property type="entry name" value="GAIN_B"/>
    <property type="match status" value="1"/>
</dbReference>
<keyword evidence="2" id="KW-1003">Cell membrane</keyword>
<evidence type="ECO:0008006" key="20">
    <source>
        <dbReference type="Google" id="ProtNLM"/>
    </source>
</evidence>
<feature type="transmembrane region" description="Helical" evidence="15">
    <location>
        <begin position="544"/>
        <end position="562"/>
    </location>
</feature>
<dbReference type="InterPro" id="IPR000884">
    <property type="entry name" value="TSP1_rpt"/>
</dbReference>
<dbReference type="InterPro" id="IPR000832">
    <property type="entry name" value="GPCR_2_secretin-like"/>
</dbReference>
<keyword evidence="9 15" id="KW-0472">Membrane</keyword>
<feature type="domain" description="G-protein coupled receptors family 2 profile 2" evidence="18">
    <location>
        <begin position="478"/>
        <end position="719"/>
    </location>
</feature>
<dbReference type="GO" id="GO:0005886">
    <property type="term" value="C:plasma membrane"/>
    <property type="evidence" value="ECO:0007669"/>
    <property type="project" value="UniProtKB-SubCell"/>
</dbReference>
<keyword evidence="7 15" id="KW-1133">Transmembrane helix</keyword>
<dbReference type="InterPro" id="IPR057244">
    <property type="entry name" value="GAIN_B"/>
</dbReference>
<dbReference type="GeneTree" id="ENSGT00940000155081"/>
<keyword evidence="3" id="KW-0597">Phosphoprotein</keyword>
<evidence type="ECO:0000256" key="2">
    <source>
        <dbReference type="ARBA" id="ARBA00022475"/>
    </source>
</evidence>
<evidence type="ECO:0000256" key="4">
    <source>
        <dbReference type="ARBA" id="ARBA00022692"/>
    </source>
</evidence>
<keyword evidence="13" id="KW-0807">Transducer</keyword>
<dbReference type="GO" id="GO:0016322">
    <property type="term" value="P:neuron remodeling"/>
    <property type="evidence" value="ECO:0007669"/>
    <property type="project" value="TreeGrafter"/>
</dbReference>
<dbReference type="PRINTS" id="PR01694">
    <property type="entry name" value="BAIPRECURSOR"/>
</dbReference>
<dbReference type="PRINTS" id="PR01705">
    <property type="entry name" value="TSP1REPEAT"/>
</dbReference>
<dbReference type="PROSITE" id="PS00650">
    <property type="entry name" value="G_PROTEIN_RECEP_F2_2"/>
    <property type="match status" value="1"/>
</dbReference>
<evidence type="ECO:0000256" key="7">
    <source>
        <dbReference type="ARBA" id="ARBA00022989"/>
    </source>
</evidence>
<comment type="subcellular location">
    <subcellularLocation>
        <location evidence="1">Cell membrane</location>
        <topology evidence="1">Multi-pass membrane protein</topology>
    </subcellularLocation>
</comment>
<dbReference type="InterPro" id="IPR046338">
    <property type="entry name" value="GAIN_dom_sf"/>
</dbReference>
<evidence type="ECO:0000256" key="9">
    <source>
        <dbReference type="ARBA" id="ARBA00023136"/>
    </source>
</evidence>
<accession>S4RAW0</accession>
<evidence type="ECO:0000256" key="3">
    <source>
        <dbReference type="ARBA" id="ARBA00022553"/>
    </source>
</evidence>
<organism evidence="19">
    <name type="scientific">Petromyzon marinus</name>
    <name type="common">Sea lamprey</name>
    <dbReference type="NCBI Taxonomy" id="7757"/>
    <lineage>
        <taxon>Eukaryota</taxon>
        <taxon>Metazoa</taxon>
        <taxon>Chordata</taxon>
        <taxon>Craniata</taxon>
        <taxon>Vertebrata</taxon>
        <taxon>Cyclostomata</taxon>
        <taxon>Hyperoartia</taxon>
        <taxon>Petromyzontiformes</taxon>
        <taxon>Petromyzontidae</taxon>
        <taxon>Petromyzon</taxon>
    </lineage>
</organism>
<dbReference type="FunFam" id="2.20.100.10:FF:000004">
    <property type="entry name" value="Adhesion G protein-coupled receptor B2"/>
    <property type="match status" value="1"/>
</dbReference>
<evidence type="ECO:0000256" key="15">
    <source>
        <dbReference type="SAM" id="Phobius"/>
    </source>
</evidence>
<dbReference type="Pfam" id="PF00090">
    <property type="entry name" value="TSP_1"/>
    <property type="match status" value="2"/>
</dbReference>
<dbReference type="GO" id="GO:0004930">
    <property type="term" value="F:G protein-coupled receptor activity"/>
    <property type="evidence" value="ECO:0007669"/>
    <property type="project" value="UniProtKB-KW"/>
</dbReference>
<keyword evidence="12" id="KW-0325">Glycoprotein</keyword>
<evidence type="ECO:0000256" key="6">
    <source>
        <dbReference type="ARBA" id="ARBA00022737"/>
    </source>
</evidence>
<dbReference type="STRING" id="7757.ENSPMAP00000002341"/>
<dbReference type="Gene3D" id="2.20.100.10">
    <property type="entry name" value="Thrombospondin type-1 (TSP1) repeat"/>
    <property type="match status" value="2"/>
</dbReference>
<reference evidence="19" key="1">
    <citation type="submission" date="2025-08" db="UniProtKB">
        <authorList>
            <consortium name="Ensembl"/>
        </authorList>
    </citation>
    <scope>IDENTIFICATION</scope>
</reference>
<evidence type="ECO:0000259" key="16">
    <source>
        <dbReference type="PROSITE" id="PS50221"/>
    </source>
</evidence>
<dbReference type="GO" id="GO:0007189">
    <property type="term" value="P:adenylate cyclase-activating G protein-coupled receptor signaling pathway"/>
    <property type="evidence" value="ECO:0007669"/>
    <property type="project" value="TreeGrafter"/>
</dbReference>
<dbReference type="Pfam" id="PF00002">
    <property type="entry name" value="7tm_2"/>
    <property type="match status" value="1"/>
</dbReference>
<dbReference type="PANTHER" id="PTHR12011:SF40">
    <property type="entry name" value="ADHESION G PROTEIN-COUPLED RECEPTOR B3"/>
    <property type="match status" value="1"/>
</dbReference>
<dbReference type="PROSITE" id="PS50092">
    <property type="entry name" value="TSP1"/>
    <property type="match status" value="2"/>
</dbReference>
<evidence type="ECO:0000256" key="10">
    <source>
        <dbReference type="ARBA" id="ARBA00023157"/>
    </source>
</evidence>
<evidence type="ECO:0000256" key="8">
    <source>
        <dbReference type="ARBA" id="ARBA00023040"/>
    </source>
</evidence>
<keyword evidence="6" id="KW-0677">Repeat</keyword>
<feature type="compositionally biased region" description="Polar residues" evidence="14">
    <location>
        <begin position="776"/>
        <end position="787"/>
    </location>
</feature>
<dbReference type="SMART" id="SM00008">
    <property type="entry name" value="HormR"/>
    <property type="match status" value="1"/>
</dbReference>
<feature type="transmembrane region" description="Helical" evidence="15">
    <location>
        <begin position="514"/>
        <end position="532"/>
    </location>
</feature>
<dbReference type="AlphaFoldDB" id="S4RAW0"/>
<evidence type="ECO:0000256" key="14">
    <source>
        <dbReference type="SAM" id="MobiDB-lite"/>
    </source>
</evidence>
<dbReference type="InterPro" id="IPR032471">
    <property type="entry name" value="AGRL2-4_GAIN_subdom_A"/>
</dbReference>
<dbReference type="Gene3D" id="2.60.220.50">
    <property type="match status" value="1"/>
</dbReference>
<keyword evidence="4 15" id="KW-0812">Transmembrane</keyword>
<feature type="transmembrane region" description="Helical" evidence="15">
    <location>
        <begin position="666"/>
        <end position="689"/>
    </location>
</feature>
<reference evidence="19" key="2">
    <citation type="submission" date="2025-09" db="UniProtKB">
        <authorList>
            <consortium name="Ensembl"/>
        </authorList>
    </citation>
    <scope>IDENTIFICATION</scope>
</reference>
<dbReference type="GO" id="GO:0043083">
    <property type="term" value="C:synaptic cleft"/>
    <property type="evidence" value="ECO:0007669"/>
    <property type="project" value="TreeGrafter"/>
</dbReference>
<dbReference type="Gene3D" id="1.20.1070.10">
    <property type="entry name" value="Rhodopsin 7-helix transmembrane proteins"/>
    <property type="match status" value="1"/>
</dbReference>
<keyword evidence="5" id="KW-0732">Signal</keyword>
<dbReference type="Gene3D" id="4.10.1240.10">
    <property type="entry name" value="GPCR, family 2, extracellular hormone receptor domain"/>
    <property type="match status" value="1"/>
</dbReference>
<dbReference type="SMART" id="SM00303">
    <property type="entry name" value="GPS"/>
    <property type="match status" value="1"/>
</dbReference>
<dbReference type="InterPro" id="IPR017981">
    <property type="entry name" value="GPCR_2-like_7TM"/>
</dbReference>
<dbReference type="SUPFAM" id="SSF82895">
    <property type="entry name" value="TSP-1 type 1 repeat"/>
    <property type="match status" value="2"/>
</dbReference>
<feature type="domain" description="GAIN-B" evidence="16">
    <location>
        <begin position="296"/>
        <end position="470"/>
    </location>
</feature>
<dbReference type="GO" id="GO:0098794">
    <property type="term" value="C:postsynapse"/>
    <property type="evidence" value="ECO:0007669"/>
    <property type="project" value="TreeGrafter"/>
</dbReference>
<dbReference type="SMART" id="SM00209">
    <property type="entry name" value="TSP1"/>
    <property type="match status" value="2"/>
</dbReference>
<dbReference type="InterPro" id="IPR036383">
    <property type="entry name" value="TSP1_rpt_sf"/>
</dbReference>
<feature type="transmembrane region" description="Helical" evidence="15">
    <location>
        <begin position="622"/>
        <end position="645"/>
    </location>
</feature>
<dbReference type="HOGENOM" id="CLU_003751_0_0_1"/>
<name>S4RAW0_PETMA</name>
<dbReference type="Ensembl" id="ENSPMAT00000002352.1">
    <property type="protein sequence ID" value="ENSPMAP00000002341.1"/>
    <property type="gene ID" value="ENSPMAG00000002137.1"/>
</dbReference>
<keyword evidence="10" id="KW-1015">Disulfide bond</keyword>
<evidence type="ECO:0000256" key="11">
    <source>
        <dbReference type="ARBA" id="ARBA00023170"/>
    </source>
</evidence>
<dbReference type="GO" id="GO:0016525">
    <property type="term" value="P:negative regulation of angiogenesis"/>
    <property type="evidence" value="ECO:0007669"/>
    <property type="project" value="InterPro"/>
</dbReference>
<keyword evidence="8" id="KW-0297">G-protein coupled receptor</keyword>
<evidence type="ECO:0000259" key="18">
    <source>
        <dbReference type="PROSITE" id="PS50261"/>
    </source>
</evidence>
<dbReference type="PANTHER" id="PTHR12011">
    <property type="entry name" value="ADHESION G-PROTEIN COUPLED RECEPTOR"/>
    <property type="match status" value="1"/>
</dbReference>
<evidence type="ECO:0000256" key="5">
    <source>
        <dbReference type="ARBA" id="ARBA00022729"/>
    </source>
</evidence>
<evidence type="ECO:0000313" key="19">
    <source>
        <dbReference type="Ensembl" id="ENSPMAP00000002341.1"/>
    </source>
</evidence>
<dbReference type="FunFam" id="1.20.1070.10:FF:000733">
    <property type="entry name" value="Cadherin EGF LAG seven-pass G-type receptor 1"/>
    <property type="match status" value="1"/>
</dbReference>
<feature type="transmembrane region" description="Helical" evidence="15">
    <location>
        <begin position="583"/>
        <end position="602"/>
    </location>
</feature>